<reference evidence="4 5" key="1">
    <citation type="journal article" date="2021" name="Hortic Res">
        <title>The domestication of Cucurbita argyrosperma as revealed by the genome of its wild relative.</title>
        <authorList>
            <person name="Barrera-Redondo J."/>
            <person name="Sanchez-de la Vega G."/>
            <person name="Aguirre-Liguori J.A."/>
            <person name="Castellanos-Morales G."/>
            <person name="Gutierrez-Guerrero Y.T."/>
            <person name="Aguirre-Dugua X."/>
            <person name="Aguirre-Planter E."/>
            <person name="Tenaillon M.I."/>
            <person name="Lira-Saade R."/>
            <person name="Eguiarte L.E."/>
        </authorList>
    </citation>
    <scope>NUCLEOTIDE SEQUENCE [LARGE SCALE GENOMIC DNA]</scope>
    <source>
        <strain evidence="4">JBR-2021</strain>
    </source>
</reference>
<evidence type="ECO:0000313" key="4">
    <source>
        <dbReference type="EMBL" id="KAG6581250.1"/>
    </source>
</evidence>
<protein>
    <submittedName>
        <fullName evidence="4">Stemmadenine O-acetyltransferase</fullName>
    </submittedName>
</protein>
<dbReference type="Pfam" id="PF02458">
    <property type="entry name" value="Transferase"/>
    <property type="match status" value="1"/>
</dbReference>
<keyword evidence="3" id="KW-0012">Acyltransferase</keyword>
<organism evidence="4 5">
    <name type="scientific">Cucurbita argyrosperma subsp. sororia</name>
    <dbReference type="NCBI Taxonomy" id="37648"/>
    <lineage>
        <taxon>Eukaryota</taxon>
        <taxon>Viridiplantae</taxon>
        <taxon>Streptophyta</taxon>
        <taxon>Embryophyta</taxon>
        <taxon>Tracheophyta</taxon>
        <taxon>Spermatophyta</taxon>
        <taxon>Magnoliopsida</taxon>
        <taxon>eudicotyledons</taxon>
        <taxon>Gunneridae</taxon>
        <taxon>Pentapetalae</taxon>
        <taxon>rosids</taxon>
        <taxon>fabids</taxon>
        <taxon>Cucurbitales</taxon>
        <taxon>Cucurbitaceae</taxon>
        <taxon>Cucurbiteae</taxon>
        <taxon>Cucurbita</taxon>
    </lineage>
</organism>
<keyword evidence="5" id="KW-1185">Reference proteome</keyword>
<dbReference type="PANTHER" id="PTHR31623:SF122">
    <property type="entry name" value="HXXXD-TYPE ACYL-TRANSFERASE FAMILY PROTEIN"/>
    <property type="match status" value="1"/>
</dbReference>
<dbReference type="EMBL" id="JAGKQH010000014">
    <property type="protein sequence ID" value="KAG6581250.1"/>
    <property type="molecule type" value="Genomic_DNA"/>
</dbReference>
<sequence>MELQIVSEEMIKPLTSTPPELRYVPLCLFDLHAPNIYLPMLYFFNNSNNVGSGHHRLLKDSLSKALTFYYPFAGTLHLTPASKHLSHPEQHGSYIECNDMGVMFLVAKAGCPMTDVMNDKDSQREEKLKLLLLDDMNKKEQEVKPMLSIQLTQFECGGEVICVFFNHKLSDMYSVTHFMRDWASIARSFTHGDLPVVNPQFNGATCFPPELEVSDNPSGRQDTSGTNERVEVPLSFSKFCSKRLVFEGSKIAALKAMVSEKAENPTRVQLIAALIYKAVLSAKSSVTGCVEGATQLHLMINLRQRVEPPLPRLIGNIISRYIASETTWEQRDKEVWDIVGGMKKSLKEFCQKFPRDYKNKEWGRLYKLHEKQSMERLRNKGDVAVISCSSWCRFPVYDVDFGWGKAVWVTVPEFPAKDLILLMDTKDGEGIEAMVSLEEKAMEAFQQNQEFFSFCELKK</sequence>
<feature type="non-terminal residue" evidence="4">
    <location>
        <position position="1"/>
    </location>
</feature>
<comment type="similarity">
    <text evidence="1">Belongs to the plant acyltransferase family.</text>
</comment>
<dbReference type="Proteomes" id="UP000685013">
    <property type="component" value="Chromosome 14"/>
</dbReference>
<dbReference type="GO" id="GO:0016746">
    <property type="term" value="F:acyltransferase activity"/>
    <property type="evidence" value="ECO:0007669"/>
    <property type="project" value="UniProtKB-KW"/>
</dbReference>
<evidence type="ECO:0000256" key="1">
    <source>
        <dbReference type="ARBA" id="ARBA00009861"/>
    </source>
</evidence>
<accession>A0AAV6MGB2</accession>
<evidence type="ECO:0000256" key="3">
    <source>
        <dbReference type="ARBA" id="ARBA00023315"/>
    </source>
</evidence>
<evidence type="ECO:0000256" key="2">
    <source>
        <dbReference type="ARBA" id="ARBA00022679"/>
    </source>
</evidence>
<keyword evidence="2" id="KW-0808">Transferase</keyword>
<gene>
    <name evidence="4" type="primary">SAT</name>
    <name evidence="4" type="ORF">SDJN03_21252</name>
</gene>
<comment type="caution">
    <text evidence="4">The sequence shown here is derived from an EMBL/GenBank/DDBJ whole genome shotgun (WGS) entry which is preliminary data.</text>
</comment>
<evidence type="ECO:0000313" key="5">
    <source>
        <dbReference type="Proteomes" id="UP000685013"/>
    </source>
</evidence>
<dbReference type="AlphaFoldDB" id="A0AAV6MGB2"/>
<proteinExistence type="inferred from homology"/>
<dbReference type="PANTHER" id="PTHR31623">
    <property type="entry name" value="F21J9.9"/>
    <property type="match status" value="1"/>
</dbReference>
<name>A0AAV6MGB2_9ROSI</name>